<comment type="caution">
    <text evidence="2">The sequence shown here is derived from an EMBL/GenBank/DDBJ whole genome shotgun (WGS) entry which is preliminary data.</text>
</comment>
<dbReference type="EMBL" id="CAUYUJ010003224">
    <property type="protein sequence ID" value="CAK0804387.1"/>
    <property type="molecule type" value="Genomic_DNA"/>
</dbReference>
<evidence type="ECO:0000256" key="1">
    <source>
        <dbReference type="SAM" id="MobiDB-lite"/>
    </source>
</evidence>
<evidence type="ECO:0008006" key="4">
    <source>
        <dbReference type="Google" id="ProtNLM"/>
    </source>
</evidence>
<protein>
    <recommendedName>
        <fullName evidence="4">RNA helicase</fullName>
    </recommendedName>
</protein>
<reference evidence="2" key="1">
    <citation type="submission" date="2023-10" db="EMBL/GenBank/DDBJ databases">
        <authorList>
            <person name="Chen Y."/>
            <person name="Shah S."/>
            <person name="Dougan E. K."/>
            <person name="Thang M."/>
            <person name="Chan C."/>
        </authorList>
    </citation>
    <scope>NUCLEOTIDE SEQUENCE [LARGE SCALE GENOMIC DNA]</scope>
</reference>
<name>A0ABN9QEN0_9DINO</name>
<organism evidence="2 3">
    <name type="scientific">Prorocentrum cordatum</name>
    <dbReference type="NCBI Taxonomy" id="2364126"/>
    <lineage>
        <taxon>Eukaryota</taxon>
        <taxon>Sar</taxon>
        <taxon>Alveolata</taxon>
        <taxon>Dinophyceae</taxon>
        <taxon>Prorocentrales</taxon>
        <taxon>Prorocentraceae</taxon>
        <taxon>Prorocentrum</taxon>
    </lineage>
</organism>
<gene>
    <name evidence="2" type="ORF">PCOR1329_LOCUS11206</name>
</gene>
<feature type="non-terminal residue" evidence="2">
    <location>
        <position position="1"/>
    </location>
</feature>
<keyword evidence="3" id="KW-1185">Reference proteome</keyword>
<feature type="region of interest" description="Disordered" evidence="1">
    <location>
        <begin position="18"/>
        <end position="99"/>
    </location>
</feature>
<feature type="compositionally biased region" description="Polar residues" evidence="1">
    <location>
        <begin position="31"/>
        <end position="42"/>
    </location>
</feature>
<evidence type="ECO:0000313" key="3">
    <source>
        <dbReference type="Proteomes" id="UP001189429"/>
    </source>
</evidence>
<proteinExistence type="predicted"/>
<dbReference type="Proteomes" id="UP001189429">
    <property type="component" value="Unassembled WGS sequence"/>
</dbReference>
<sequence>AAKAVNRDLVRLLLADRLGQEPAVAAGRGETGNQTSSATSVGQRVREEAAADNSGDRKHGSRWRGSATGPVSMGNHRFPPPKEAASAAFRGGRFPRSMD</sequence>
<accession>A0ABN9QEN0</accession>
<evidence type="ECO:0000313" key="2">
    <source>
        <dbReference type="EMBL" id="CAK0804387.1"/>
    </source>
</evidence>
<feature type="compositionally biased region" description="Basic and acidic residues" evidence="1">
    <location>
        <begin position="44"/>
        <end position="58"/>
    </location>
</feature>